<dbReference type="InterPro" id="IPR052374">
    <property type="entry name" value="SERAC1"/>
</dbReference>
<dbReference type="PANTHER" id="PTHR48182:SF2">
    <property type="entry name" value="PROTEIN SERAC1"/>
    <property type="match status" value="1"/>
</dbReference>
<dbReference type="AlphaFoldDB" id="A0A084B2H9"/>
<proteinExistence type="predicted"/>
<evidence type="ECO:0000256" key="6">
    <source>
        <dbReference type="ARBA" id="ARBA00023136"/>
    </source>
</evidence>
<evidence type="ECO:0008006" key="10">
    <source>
        <dbReference type="Google" id="ProtNLM"/>
    </source>
</evidence>
<evidence type="ECO:0000256" key="3">
    <source>
        <dbReference type="ARBA" id="ARBA00004370"/>
    </source>
</evidence>
<name>A0A084B2H9_STACB</name>
<organism evidence="8 9">
    <name type="scientific">Stachybotrys chartarum (strain CBS 109288 / IBT 7711)</name>
    <name type="common">Toxic black mold</name>
    <name type="synonym">Stilbospora chartarum</name>
    <dbReference type="NCBI Taxonomy" id="1280523"/>
    <lineage>
        <taxon>Eukaryota</taxon>
        <taxon>Fungi</taxon>
        <taxon>Dikarya</taxon>
        <taxon>Ascomycota</taxon>
        <taxon>Pezizomycotina</taxon>
        <taxon>Sordariomycetes</taxon>
        <taxon>Hypocreomycetidae</taxon>
        <taxon>Hypocreales</taxon>
        <taxon>Stachybotryaceae</taxon>
        <taxon>Stachybotrys</taxon>
    </lineage>
</organism>
<dbReference type="PANTHER" id="PTHR48182">
    <property type="entry name" value="PROTEIN SERAC1"/>
    <property type="match status" value="1"/>
</dbReference>
<sequence>MADPSPMGRYDVLQSYETRGPTLHESDDSVTLGQKNSDNTSTRTKITQVEVGRLGIIGTILSVTYGTWNAEPAACITLRFDFRCKDGQFRFESSEIGVSFTAFPRAQVRNRSTARSRMKIMNSPVVVFFYPQDHKLPSPTLSEKSSVGNDASRIQPLFSLKGRTWSKTTRDEPHQVFWTMHEHEAAKSGISDEVYLCTVVRHLGSFQATVEARAKLALGITLRNLPWSEDDPLLFDGVTGKGPQLETKEYDSLTVDNWTEWLSRFIRIGSSTSSICSVRGTAGAPQDAKTVRDEMAYRIRAIPKSWSERYFLEKLTALFQMGHRASDIILLSFAPSAFPLRHEQSAVISFSKGAPHVLSDDKQRWVLEVLEDPSADEASKVKLVFDRTFDGFTPLGRIGTYPGYPVSADIIVVPGLGGHAYGSFKERGGSYMWLQDSLAEDIQSMATTAGPIRVLTYGYESRVAESHSFQTLWDLGGKLQASIREIRQAKRPLVLIAHSLGGLVVKEAIIRMSMGDQKDQDNVRCIVGALFFGVPSKGMDTQSLIPMAGDQPNRPLLDSISTGSSLLQTQSQRFEKGFPFTDSSIISFHETKLSPTAVYDGSKWTMTGPPAVLVDPESATHGRSWETSSRFILGLSRNHSDLVKFSRSCDDYELVLGPMPRFN</sequence>
<evidence type="ECO:0000256" key="2">
    <source>
        <dbReference type="ARBA" id="ARBA00004240"/>
    </source>
</evidence>
<evidence type="ECO:0000256" key="5">
    <source>
        <dbReference type="ARBA" id="ARBA00023128"/>
    </source>
</evidence>
<comment type="subcellular location">
    <subcellularLocation>
        <location evidence="2">Endoplasmic reticulum</location>
    </subcellularLocation>
    <subcellularLocation>
        <location evidence="3">Membrane</location>
    </subcellularLocation>
    <subcellularLocation>
        <location evidence="1">Mitochondrion</location>
    </subcellularLocation>
</comment>
<feature type="region of interest" description="Disordered" evidence="7">
    <location>
        <begin position="20"/>
        <end position="41"/>
    </location>
</feature>
<evidence type="ECO:0000313" key="9">
    <source>
        <dbReference type="Proteomes" id="UP000028045"/>
    </source>
</evidence>
<evidence type="ECO:0000256" key="1">
    <source>
        <dbReference type="ARBA" id="ARBA00004173"/>
    </source>
</evidence>
<dbReference type="EMBL" id="KL648207">
    <property type="protein sequence ID" value="KEY71758.1"/>
    <property type="molecule type" value="Genomic_DNA"/>
</dbReference>
<feature type="compositionally biased region" description="Polar residues" evidence="7">
    <location>
        <begin position="29"/>
        <end position="41"/>
    </location>
</feature>
<keyword evidence="9" id="KW-1185">Reference proteome</keyword>
<protein>
    <recommendedName>
        <fullName evidence="10">DUF676 domain-containing protein</fullName>
    </recommendedName>
</protein>
<keyword evidence="4" id="KW-0256">Endoplasmic reticulum</keyword>
<dbReference type="GO" id="GO:0005739">
    <property type="term" value="C:mitochondrion"/>
    <property type="evidence" value="ECO:0007669"/>
    <property type="project" value="UniProtKB-SubCell"/>
</dbReference>
<dbReference type="Gene3D" id="3.40.50.1820">
    <property type="entry name" value="alpha/beta hydrolase"/>
    <property type="match status" value="1"/>
</dbReference>
<dbReference type="Proteomes" id="UP000028045">
    <property type="component" value="Unassembled WGS sequence"/>
</dbReference>
<evidence type="ECO:0000256" key="7">
    <source>
        <dbReference type="SAM" id="MobiDB-lite"/>
    </source>
</evidence>
<evidence type="ECO:0000313" key="8">
    <source>
        <dbReference type="EMBL" id="KEY71758.1"/>
    </source>
</evidence>
<dbReference type="InterPro" id="IPR029058">
    <property type="entry name" value="AB_hydrolase_fold"/>
</dbReference>
<dbReference type="OrthoDB" id="1658288at2759"/>
<dbReference type="GO" id="GO:0005783">
    <property type="term" value="C:endoplasmic reticulum"/>
    <property type="evidence" value="ECO:0007669"/>
    <property type="project" value="UniProtKB-SubCell"/>
</dbReference>
<dbReference type="SUPFAM" id="SSF53474">
    <property type="entry name" value="alpha/beta-Hydrolases"/>
    <property type="match status" value="1"/>
</dbReference>
<dbReference type="GO" id="GO:0016020">
    <property type="term" value="C:membrane"/>
    <property type="evidence" value="ECO:0007669"/>
    <property type="project" value="UniProtKB-SubCell"/>
</dbReference>
<keyword evidence="6" id="KW-0472">Membrane</keyword>
<keyword evidence="5" id="KW-0496">Mitochondrion</keyword>
<reference evidence="8 9" key="1">
    <citation type="journal article" date="2014" name="BMC Genomics">
        <title>Comparative genome sequencing reveals chemotype-specific gene clusters in the toxigenic black mold Stachybotrys.</title>
        <authorList>
            <person name="Semeiks J."/>
            <person name="Borek D."/>
            <person name="Otwinowski Z."/>
            <person name="Grishin N.V."/>
        </authorList>
    </citation>
    <scope>NUCLEOTIDE SEQUENCE [LARGE SCALE GENOMIC DNA]</scope>
    <source>
        <strain evidence="9">CBS 109288 / IBT 7711</strain>
    </source>
</reference>
<evidence type="ECO:0000256" key="4">
    <source>
        <dbReference type="ARBA" id="ARBA00022824"/>
    </source>
</evidence>
<gene>
    <name evidence="8" type="ORF">S7711_02982</name>
</gene>
<accession>A0A084B2H9</accession>
<dbReference type="HOGENOM" id="CLU_031072_0_0_1"/>